<keyword evidence="1" id="KW-0732">Signal</keyword>
<evidence type="ECO:0000256" key="1">
    <source>
        <dbReference type="SAM" id="SignalP"/>
    </source>
</evidence>
<evidence type="ECO:0000313" key="3">
    <source>
        <dbReference type="Proteomes" id="UP000651852"/>
    </source>
</evidence>
<feature type="signal peptide" evidence="1">
    <location>
        <begin position="1"/>
        <end position="23"/>
    </location>
</feature>
<protein>
    <submittedName>
        <fullName evidence="2">Uncharacterized protein</fullName>
    </submittedName>
</protein>
<name>A0ABR7B058_9PSED</name>
<evidence type="ECO:0000313" key="2">
    <source>
        <dbReference type="EMBL" id="MBC3950529.1"/>
    </source>
</evidence>
<gene>
    <name evidence="2" type="ORF">H8S59_12225</name>
</gene>
<keyword evidence="3" id="KW-1185">Reference proteome</keyword>
<reference evidence="2 3" key="1">
    <citation type="submission" date="2020-08" db="EMBL/GenBank/DDBJ databases">
        <title>Putative novel bacterial strains isolated from necrotic wheat leaf tissues caused by Xanthomonas translucens.</title>
        <authorList>
            <person name="Tambong J.T."/>
        </authorList>
    </citation>
    <scope>NUCLEOTIDE SEQUENCE [LARGE SCALE GENOMIC DNA]</scope>
    <source>
        <strain evidence="2 3">DOAB 1069</strain>
    </source>
</reference>
<dbReference type="Proteomes" id="UP000651852">
    <property type="component" value="Unassembled WGS sequence"/>
</dbReference>
<dbReference type="EMBL" id="JACONW010000047">
    <property type="protein sequence ID" value="MBC3950529.1"/>
    <property type="molecule type" value="Genomic_DNA"/>
</dbReference>
<accession>A0ABR7B058</accession>
<dbReference type="RefSeq" id="WP_187521569.1">
    <property type="nucleotide sequence ID" value="NZ_JACONW010000047.1"/>
</dbReference>
<proteinExistence type="predicted"/>
<sequence>MKTLTTSLAALALSVASVSQVIASPADPLFISGDYTCTGFDSHDGAFKGALKLTVDEQASHFQQNFGAYKFTFDVDGHASSYSGYAAAQGQSLAMYFANDSQQASTDRGVGMALITHDQDAAGRFTTTLHKSYYLPDYMRTSKEGKGAGGRGTEVCTKVMKR</sequence>
<organism evidence="2 3">
    <name type="scientific">Pseudomonas folii</name>
    <dbReference type="NCBI Taxonomy" id="2762593"/>
    <lineage>
        <taxon>Bacteria</taxon>
        <taxon>Pseudomonadati</taxon>
        <taxon>Pseudomonadota</taxon>
        <taxon>Gammaproteobacteria</taxon>
        <taxon>Pseudomonadales</taxon>
        <taxon>Pseudomonadaceae</taxon>
        <taxon>Pseudomonas</taxon>
    </lineage>
</organism>
<feature type="chain" id="PRO_5046422293" evidence="1">
    <location>
        <begin position="24"/>
        <end position="162"/>
    </location>
</feature>
<comment type="caution">
    <text evidence="2">The sequence shown here is derived from an EMBL/GenBank/DDBJ whole genome shotgun (WGS) entry which is preliminary data.</text>
</comment>